<dbReference type="EMBL" id="WDAY01000049">
    <property type="protein sequence ID" value="KAB6557332.1"/>
    <property type="molecule type" value="Genomic_DNA"/>
</dbReference>
<sequence>MEQLRFIVISVTLLLCTANAFAQRHYENISALEINYGTNIFGDADNYTSLSFSKYINRKSYWKTGVGYFEKSDEYSLPKNESPVIPESGTPIGKRHDKGMDFYLDGGYYRTLASNLKSIYWNVGIGGFIGVEYLHHPQKEYTFIIGPKLETELEIFILPRMAMLARIQQHWNPLSIDEWNTVWNIGIKVLLY</sequence>
<protein>
    <submittedName>
        <fullName evidence="1">Uncharacterized protein</fullName>
    </submittedName>
</protein>
<evidence type="ECO:0000313" key="1">
    <source>
        <dbReference type="EMBL" id="KAB6557332.1"/>
    </source>
</evidence>
<gene>
    <name evidence="1" type="ORF">GAY79_17850</name>
</gene>
<dbReference type="Pfam" id="PF10626">
    <property type="entry name" value="TraO"/>
    <property type="match status" value="1"/>
</dbReference>
<dbReference type="InterPro" id="IPR018899">
    <property type="entry name" value="Conjug_transposon_Tra0"/>
</dbReference>
<accession>A0A397WIJ9</accession>
<comment type="caution">
    <text evidence="1">The sequence shown here is derived from an EMBL/GenBank/DDBJ whole genome shotgun (WGS) entry which is preliminary data.</text>
</comment>
<evidence type="ECO:0000313" key="2">
    <source>
        <dbReference type="Proteomes" id="UP000437431"/>
    </source>
</evidence>
<reference evidence="1 2" key="1">
    <citation type="journal article" date="2019" name="Nat. Med.">
        <title>A library of human gut bacterial isolates paired with longitudinal multiomics data enables mechanistic microbiome research.</title>
        <authorList>
            <person name="Poyet M."/>
            <person name="Groussin M."/>
            <person name="Gibbons S.M."/>
            <person name="Avila-Pacheco J."/>
            <person name="Jiang X."/>
            <person name="Kearney S.M."/>
            <person name="Perrotta A.R."/>
            <person name="Berdy B."/>
            <person name="Zhao S."/>
            <person name="Lieberman T.D."/>
            <person name="Swanson P.K."/>
            <person name="Smith M."/>
            <person name="Roesemann S."/>
            <person name="Alexander J.E."/>
            <person name="Rich S.A."/>
            <person name="Livny J."/>
            <person name="Vlamakis H."/>
            <person name="Clish C."/>
            <person name="Bullock K."/>
            <person name="Deik A."/>
            <person name="Scott J."/>
            <person name="Pierce K.A."/>
            <person name="Xavier R.J."/>
            <person name="Alm E.J."/>
        </authorList>
    </citation>
    <scope>NUCLEOTIDE SEQUENCE [LARGE SCALE GENOMIC DNA]</scope>
    <source>
        <strain evidence="1 2">BIOML-A111</strain>
    </source>
</reference>
<proteinExistence type="predicted"/>
<dbReference type="RefSeq" id="WP_117926197.1">
    <property type="nucleotide sequence ID" value="NZ_CAXTCG010000024.1"/>
</dbReference>
<name>A0A397WIJ9_PHOVU</name>
<dbReference type="AlphaFoldDB" id="A0A397WIJ9"/>
<dbReference type="Proteomes" id="UP000437431">
    <property type="component" value="Unassembled WGS sequence"/>
</dbReference>
<organism evidence="1 2">
    <name type="scientific">Phocaeicola vulgatus</name>
    <name type="common">Bacteroides vulgatus</name>
    <dbReference type="NCBI Taxonomy" id="821"/>
    <lineage>
        <taxon>Bacteria</taxon>
        <taxon>Pseudomonadati</taxon>
        <taxon>Bacteroidota</taxon>
        <taxon>Bacteroidia</taxon>
        <taxon>Bacteroidales</taxon>
        <taxon>Bacteroidaceae</taxon>
        <taxon>Phocaeicola</taxon>
    </lineage>
</organism>